<evidence type="ECO:0000256" key="1">
    <source>
        <dbReference type="SAM" id="Phobius"/>
    </source>
</evidence>
<proteinExistence type="predicted"/>
<keyword evidence="1" id="KW-0472">Membrane</keyword>
<feature type="transmembrane region" description="Helical" evidence="1">
    <location>
        <begin position="82"/>
        <end position="107"/>
    </location>
</feature>
<keyword evidence="1" id="KW-1133">Transmembrane helix</keyword>
<accession>A0A8S5RW43</accession>
<keyword evidence="1" id="KW-0812">Transmembrane</keyword>
<organism evidence="2">
    <name type="scientific">Siphoviridae sp. ctHip2</name>
    <dbReference type="NCBI Taxonomy" id="2827830"/>
    <lineage>
        <taxon>Viruses</taxon>
        <taxon>Duplodnaviria</taxon>
        <taxon>Heunggongvirae</taxon>
        <taxon>Uroviricota</taxon>
        <taxon>Caudoviricetes</taxon>
    </lineage>
</organism>
<name>A0A8S5RW43_9CAUD</name>
<evidence type="ECO:0000313" key="2">
    <source>
        <dbReference type="EMBL" id="DAF42988.1"/>
    </source>
</evidence>
<protein>
    <submittedName>
        <fullName evidence="2">Uncharacterized protein</fullName>
    </submittedName>
</protein>
<reference evidence="2" key="1">
    <citation type="journal article" date="2021" name="Proc. Natl. Acad. Sci. U.S.A.">
        <title>A Catalog of Tens of Thousands of Viruses from Human Metagenomes Reveals Hidden Associations with Chronic Diseases.</title>
        <authorList>
            <person name="Tisza M.J."/>
            <person name="Buck C.B."/>
        </authorList>
    </citation>
    <scope>NUCLEOTIDE SEQUENCE</scope>
    <source>
        <strain evidence="2">CtHip2</strain>
    </source>
</reference>
<dbReference type="EMBL" id="BK032497">
    <property type="protein sequence ID" value="DAF42988.1"/>
    <property type="molecule type" value="Genomic_DNA"/>
</dbReference>
<sequence length="172" mass="20265">MNNIVEFGYPNLDNYFKDLLEIQKKKYEVKKEKWQNHFKEFFSKAIPVVISMIIVSILNHLITLDYPNAVKLILVIGDVISAIYVFVNGFVFLFHLPLFFISSYVVFKEIANYKSYNERETLRTIKDDLDVYLNSSNVIINSKGFITDLKRDDKELCQKIEEHLKTNKKEVI</sequence>
<feature type="transmembrane region" description="Helical" evidence="1">
    <location>
        <begin position="41"/>
        <end position="62"/>
    </location>
</feature>